<evidence type="ECO:0000256" key="4">
    <source>
        <dbReference type="ARBA" id="ARBA00022840"/>
    </source>
</evidence>
<dbReference type="PANTHER" id="PTHR42734">
    <property type="entry name" value="METAL TRANSPORT SYSTEM ATP-BINDING PROTEIN TM_0124-RELATED"/>
    <property type="match status" value="1"/>
</dbReference>
<dbReference type="InterPro" id="IPR003439">
    <property type="entry name" value="ABC_transporter-like_ATP-bd"/>
</dbReference>
<dbReference type="Proteomes" id="UP001284601">
    <property type="component" value="Unassembled WGS sequence"/>
</dbReference>
<dbReference type="PROSITE" id="PS50893">
    <property type="entry name" value="ABC_TRANSPORTER_2"/>
    <property type="match status" value="1"/>
</dbReference>
<dbReference type="Pfam" id="PF00005">
    <property type="entry name" value="ABC_tran"/>
    <property type="match status" value="1"/>
</dbReference>
<name>A0ABU4HY77_9ACTN</name>
<organism evidence="6 7">
    <name type="scientific">Conexibacter stalactiti</name>
    <dbReference type="NCBI Taxonomy" id="1940611"/>
    <lineage>
        <taxon>Bacteria</taxon>
        <taxon>Bacillati</taxon>
        <taxon>Actinomycetota</taxon>
        <taxon>Thermoleophilia</taxon>
        <taxon>Solirubrobacterales</taxon>
        <taxon>Conexibacteraceae</taxon>
        <taxon>Conexibacter</taxon>
    </lineage>
</organism>
<keyword evidence="7" id="KW-1185">Reference proteome</keyword>
<evidence type="ECO:0000256" key="1">
    <source>
        <dbReference type="ARBA" id="ARBA00005417"/>
    </source>
</evidence>
<dbReference type="CDD" id="cd03235">
    <property type="entry name" value="ABC_Metallic_Cations"/>
    <property type="match status" value="1"/>
</dbReference>
<dbReference type="RefSeq" id="WP_318600726.1">
    <property type="nucleotide sequence ID" value="NZ_JAWSTH010000127.1"/>
</dbReference>
<protein>
    <submittedName>
        <fullName evidence="6">Metal ABC transporter ATP-binding protein</fullName>
    </submittedName>
</protein>
<dbReference type="GO" id="GO:0005524">
    <property type="term" value="F:ATP binding"/>
    <property type="evidence" value="ECO:0007669"/>
    <property type="project" value="UniProtKB-KW"/>
</dbReference>
<evidence type="ECO:0000259" key="5">
    <source>
        <dbReference type="PROSITE" id="PS50893"/>
    </source>
</evidence>
<dbReference type="InterPro" id="IPR027417">
    <property type="entry name" value="P-loop_NTPase"/>
</dbReference>
<dbReference type="PROSITE" id="PS00211">
    <property type="entry name" value="ABC_TRANSPORTER_1"/>
    <property type="match status" value="1"/>
</dbReference>
<keyword evidence="2" id="KW-0813">Transport</keyword>
<proteinExistence type="inferred from homology"/>
<keyword evidence="4 6" id="KW-0067">ATP-binding</keyword>
<dbReference type="InterPro" id="IPR017871">
    <property type="entry name" value="ABC_transporter-like_CS"/>
</dbReference>
<dbReference type="SUPFAM" id="SSF52540">
    <property type="entry name" value="P-loop containing nucleoside triphosphate hydrolases"/>
    <property type="match status" value="1"/>
</dbReference>
<sequence length="257" mass="27104">MTAPAALELRRLTVSYGARPVLWDVDASFPTGALSAIVGPNGAGKSTLLKAALGLIPSDAGQALVDGQPIGAVRERIAYVPQRDAVDWDFPITVREVVEMGRYPRAGWFRRVPRGDAAIVDDCLARVGMSAYAGRQIGQLSGGQRQRVFIARALAQEAPLLLMDEPFAGVDARTEASILRLLGELRDEGRAVVVVHHDLGTVRGAFDHVLLLNVRAIAQGPVAEVLTPQTLARAYGAAAGALAGPDADDAEALSWAG</sequence>
<evidence type="ECO:0000313" key="6">
    <source>
        <dbReference type="EMBL" id="MDW5598226.1"/>
    </source>
</evidence>
<dbReference type="PANTHER" id="PTHR42734:SF5">
    <property type="entry name" value="IRON TRANSPORT SYSTEM ATP-BINDING PROTEIN HI_0361-RELATED"/>
    <property type="match status" value="1"/>
</dbReference>
<evidence type="ECO:0000256" key="3">
    <source>
        <dbReference type="ARBA" id="ARBA00022741"/>
    </source>
</evidence>
<keyword evidence="3" id="KW-0547">Nucleotide-binding</keyword>
<dbReference type="SMART" id="SM00382">
    <property type="entry name" value="AAA"/>
    <property type="match status" value="1"/>
</dbReference>
<reference evidence="7" key="1">
    <citation type="submission" date="2023-07" db="EMBL/GenBank/DDBJ databases">
        <title>Conexibacter stalactiti sp. nov., isolated from stalactites in a lava cave and emended description of the genus Conexibacter.</title>
        <authorList>
            <person name="Lee S.D."/>
        </authorList>
    </citation>
    <scope>NUCLEOTIDE SEQUENCE [LARGE SCALE GENOMIC DNA]</scope>
    <source>
        <strain evidence="7">KCTC 39840</strain>
    </source>
</reference>
<comment type="similarity">
    <text evidence="1">Belongs to the ABC transporter superfamily.</text>
</comment>
<dbReference type="InterPro" id="IPR003593">
    <property type="entry name" value="AAA+_ATPase"/>
</dbReference>
<accession>A0ABU4HY77</accession>
<dbReference type="Gene3D" id="3.40.50.300">
    <property type="entry name" value="P-loop containing nucleotide triphosphate hydrolases"/>
    <property type="match status" value="1"/>
</dbReference>
<dbReference type="InterPro" id="IPR050153">
    <property type="entry name" value="Metal_Ion_Import_ABC"/>
</dbReference>
<feature type="domain" description="ABC transporter" evidence="5">
    <location>
        <begin position="7"/>
        <end position="239"/>
    </location>
</feature>
<evidence type="ECO:0000256" key="2">
    <source>
        <dbReference type="ARBA" id="ARBA00022448"/>
    </source>
</evidence>
<gene>
    <name evidence="6" type="ORF">R7226_27965</name>
</gene>
<evidence type="ECO:0000313" key="7">
    <source>
        <dbReference type="Proteomes" id="UP001284601"/>
    </source>
</evidence>
<comment type="caution">
    <text evidence="6">The sequence shown here is derived from an EMBL/GenBank/DDBJ whole genome shotgun (WGS) entry which is preliminary data.</text>
</comment>
<dbReference type="EMBL" id="JAWSTH010000127">
    <property type="protein sequence ID" value="MDW5598226.1"/>
    <property type="molecule type" value="Genomic_DNA"/>
</dbReference>